<dbReference type="RefSeq" id="XP_034260544.2">
    <property type="nucleotide sequence ID" value="XM_034404653.2"/>
</dbReference>
<feature type="domain" description="Lamina-associated polypeptide 2 alpha C-terminal" evidence="4">
    <location>
        <begin position="345"/>
        <end position="498"/>
    </location>
</feature>
<evidence type="ECO:0000256" key="3">
    <source>
        <dbReference type="SAM" id="MobiDB-lite"/>
    </source>
</evidence>
<keyword evidence="5" id="KW-1185">Reference proteome</keyword>
<feature type="compositionally biased region" description="Acidic residues" evidence="3">
    <location>
        <begin position="235"/>
        <end position="248"/>
    </location>
</feature>
<protein>
    <submittedName>
        <fullName evidence="6">Uncharacterized protein LOC117656492</fullName>
    </submittedName>
</protein>
<dbReference type="SUPFAM" id="SSF47823">
    <property type="entry name" value="lambda integrase-like, N-terminal domain"/>
    <property type="match status" value="1"/>
</dbReference>
<feature type="region of interest" description="Disordered" evidence="3">
    <location>
        <begin position="515"/>
        <end position="690"/>
    </location>
</feature>
<feature type="compositionally biased region" description="Polar residues" evidence="3">
    <location>
        <begin position="655"/>
        <end position="665"/>
    </location>
</feature>
<feature type="compositionally biased region" description="Low complexity" evidence="3">
    <location>
        <begin position="528"/>
        <end position="557"/>
    </location>
</feature>
<proteinExistence type="predicted"/>
<feature type="region of interest" description="Disordered" evidence="3">
    <location>
        <begin position="279"/>
        <end position="298"/>
    </location>
</feature>
<dbReference type="InterPro" id="IPR011010">
    <property type="entry name" value="DNA_brk_join_enz"/>
</dbReference>
<feature type="compositionally biased region" description="Basic and acidic residues" evidence="3">
    <location>
        <begin position="53"/>
        <end position="67"/>
    </location>
</feature>
<feature type="region of interest" description="Disordered" evidence="3">
    <location>
        <begin position="704"/>
        <end position="745"/>
    </location>
</feature>
<dbReference type="SUPFAM" id="SSF56349">
    <property type="entry name" value="DNA breaking-rejoining enzymes"/>
    <property type="match status" value="1"/>
</dbReference>
<gene>
    <name evidence="6" type="primary">LOC117656492</name>
</gene>
<evidence type="ECO:0000259" key="4">
    <source>
        <dbReference type="Pfam" id="PF11560"/>
    </source>
</evidence>
<dbReference type="Gene3D" id="1.10.287.3160">
    <property type="match status" value="1"/>
</dbReference>
<feature type="region of interest" description="Disordered" evidence="3">
    <location>
        <begin position="188"/>
        <end position="251"/>
    </location>
</feature>
<dbReference type="Proteomes" id="UP001652622">
    <property type="component" value="Unplaced"/>
</dbReference>
<keyword evidence="2" id="KW-0233">DNA recombination</keyword>
<accession>A0A6P9ATA8</accession>
<evidence type="ECO:0000256" key="2">
    <source>
        <dbReference type="ARBA" id="ARBA00023172"/>
    </source>
</evidence>
<feature type="compositionally biased region" description="Low complexity" evidence="3">
    <location>
        <begin position="75"/>
        <end position="88"/>
    </location>
</feature>
<name>A0A6P9ATA8_PANGU</name>
<dbReference type="Gene3D" id="1.10.443.10">
    <property type="entry name" value="Intergrase catalytic core"/>
    <property type="match status" value="1"/>
</dbReference>
<dbReference type="OrthoDB" id="9909485at2759"/>
<feature type="compositionally biased region" description="Polar residues" evidence="3">
    <location>
        <begin position="38"/>
        <end position="52"/>
    </location>
</feature>
<evidence type="ECO:0000313" key="5">
    <source>
        <dbReference type="Proteomes" id="UP001652622"/>
    </source>
</evidence>
<dbReference type="InParanoid" id="A0A6P9ATA8"/>
<feature type="compositionally biased region" description="Low complexity" evidence="3">
    <location>
        <begin position="636"/>
        <end position="652"/>
    </location>
</feature>
<dbReference type="GeneID" id="117656492"/>
<feature type="compositionally biased region" description="Low complexity" evidence="3">
    <location>
        <begin position="288"/>
        <end position="298"/>
    </location>
</feature>
<feature type="compositionally biased region" description="Low complexity" evidence="3">
    <location>
        <begin position="188"/>
        <end position="209"/>
    </location>
</feature>
<dbReference type="GO" id="GO:0003677">
    <property type="term" value="F:DNA binding"/>
    <property type="evidence" value="ECO:0007669"/>
    <property type="project" value="UniProtKB-KW"/>
</dbReference>
<dbReference type="AlphaFoldDB" id="A0A6P9ATA8"/>
<feature type="compositionally biased region" description="Polar residues" evidence="3">
    <location>
        <begin position="584"/>
        <end position="595"/>
    </location>
</feature>
<organism evidence="5 6">
    <name type="scientific">Pantherophis guttatus</name>
    <name type="common">Corn snake</name>
    <name type="synonym">Elaphe guttata</name>
    <dbReference type="NCBI Taxonomy" id="94885"/>
    <lineage>
        <taxon>Eukaryota</taxon>
        <taxon>Metazoa</taxon>
        <taxon>Chordata</taxon>
        <taxon>Craniata</taxon>
        <taxon>Vertebrata</taxon>
        <taxon>Euteleostomi</taxon>
        <taxon>Lepidosauria</taxon>
        <taxon>Squamata</taxon>
        <taxon>Bifurcata</taxon>
        <taxon>Unidentata</taxon>
        <taxon>Episquamata</taxon>
        <taxon>Toxicofera</taxon>
        <taxon>Serpentes</taxon>
        <taxon>Colubroidea</taxon>
        <taxon>Colubridae</taxon>
        <taxon>Colubrinae</taxon>
        <taxon>Pantherophis</taxon>
    </lineage>
</organism>
<dbReference type="InterPro" id="IPR013762">
    <property type="entry name" value="Integrase-like_cat_sf"/>
</dbReference>
<dbReference type="InterPro" id="IPR021623">
    <property type="entry name" value="LAP2alpha_C"/>
</dbReference>
<dbReference type="KEGG" id="pgut:117656492"/>
<sequence>MADARSNKSQSKGKRGHSSDPKESSSGDSVPPKAARVSTRSTHSKSANIATSSREETRRHKAMEKAFQKAASEASRVSSPSVGPSKSPAFPTSNVAVPSSQIQIEHDFSPDQSTLGENVAADASSVFPAARPLSPIVSIQAPPRQEFPEAQAQTCIQGSEAPVNLTPALAELVSVSIRQGIAEGLQQRASSEASSYVSQQSRSVRAQMVADPVQCEERADSPENASQGSLSEGEIAPDQDLSEDEGLEPDQPSFIGLFKPQLFRSLLFKAQNVTGLGISSTPSSQGASTPSSQHPSSSLLFQEPSIRAEVVPAPKLFSDVVQRQWSSPSSGPVPNGLDKRFYNMASDFANILQVPSVDAPVVALSSASPLTGPSEEFLRPEDKKLERSLVKDHQASAWSIQASSAASFFNRASILWLRQLQERLPPSDMRSHQDINKILAAVEFSADATLNAARFSAKAIGASVTSRRLLWLRQWQADVRNKWRLASAPFSGNYLFGPALDPLLIETKDHRKILPALSRRSDPRQQGSFRSHSFRSDFSSFQSRPQRYPQPRGGQQQDFQEHVRGQSPLDSSSSPVLGMVDLSGSCSGMPVQSASTREHHHGREPLRMGGSPGVSAGPRALVGPGEGTSHQHLGAQSHLPSSSQVRSSPSRSGCLDQNRQRSCQGPHQPARRDPLQGSHEGGISSLQVGGESLGIHPRLSHLRVSKCSGGRSQSIGGGPDGVEPRSTSVPGHRASLRPSSSGPLRVRIQPPASEVLHEISCPGSRSCGRLDQPVALWSSSLCFPTSSPHLQGHQEAVAGTSRAHPSGSLLAQTTVVCGSDGSLCCSPLADPGRQNISVAGPSSSSRPSVVPADRLEVERFLLSSARVPSEIISMIQASRRGSTNRIYNATWMAFSAWCRRKKVLPTAASILDILGFLHDGFISGLSPNTLRRQISAISSILTCGTAESVSTHPLIRSFLRGATNLRPPAVHRFPTWDLNKVLLALTGPPFEPLREVSLKFLSFKAAFLVAITSARRISELAALSVRQDLCIIHPDRVILRLDPAFIPKINSTFHRSQEIILPNFCPFPRHRLETVWHKLDVCRALKIHISRTSSFRRSEALFVSFQPQSMGSKVSSTTLGRWLRASISLAYEAQSLPVPRGVTAHSTRSAATLAAWSTQASLEEVCRAATWTSPSPFIRHYRLDVYASAEASFGRCVLQRVSSQDQERRRPSPSQ</sequence>
<reference evidence="6" key="1">
    <citation type="submission" date="2025-08" db="UniProtKB">
        <authorList>
            <consortium name="RefSeq"/>
        </authorList>
    </citation>
    <scope>IDENTIFICATION</scope>
    <source>
        <tissue evidence="6">Blood</tissue>
    </source>
</reference>
<dbReference type="PANTHER" id="PTHR33066:SF2">
    <property type="entry name" value="FILAGGRIN-2-LIKE"/>
    <property type="match status" value="1"/>
</dbReference>
<keyword evidence="1" id="KW-0238">DNA-binding</keyword>
<dbReference type="GO" id="GO:0015074">
    <property type="term" value="P:DNA integration"/>
    <property type="evidence" value="ECO:0007669"/>
    <property type="project" value="InterPro"/>
</dbReference>
<dbReference type="GO" id="GO:0006310">
    <property type="term" value="P:DNA recombination"/>
    <property type="evidence" value="ECO:0007669"/>
    <property type="project" value="UniProtKB-KW"/>
</dbReference>
<dbReference type="InterPro" id="IPR010998">
    <property type="entry name" value="Integrase_recombinase_N"/>
</dbReference>
<evidence type="ECO:0000313" key="6">
    <source>
        <dbReference type="RefSeq" id="XP_034260544.2"/>
    </source>
</evidence>
<dbReference type="Pfam" id="PF11560">
    <property type="entry name" value="LAP2alpha"/>
    <property type="match status" value="1"/>
</dbReference>
<feature type="region of interest" description="Disordered" evidence="3">
    <location>
        <begin position="1"/>
        <end position="94"/>
    </location>
</feature>
<dbReference type="Gene3D" id="1.10.150.130">
    <property type="match status" value="1"/>
</dbReference>
<evidence type="ECO:0000256" key="1">
    <source>
        <dbReference type="ARBA" id="ARBA00023125"/>
    </source>
</evidence>
<dbReference type="PANTHER" id="PTHR33066">
    <property type="entry name" value="INTEGRASE_SAM-LIKE_N DOMAIN-CONTAINING PROTEIN"/>
    <property type="match status" value="1"/>
</dbReference>